<keyword evidence="2" id="KW-1185">Reference proteome</keyword>
<dbReference type="EMBL" id="JAIWYP010000016">
    <property type="protein sequence ID" value="KAH3696979.1"/>
    <property type="molecule type" value="Genomic_DNA"/>
</dbReference>
<dbReference type="Proteomes" id="UP000828390">
    <property type="component" value="Unassembled WGS sequence"/>
</dbReference>
<gene>
    <name evidence="1" type="ORF">DPMN_084463</name>
</gene>
<proteinExistence type="predicted"/>
<evidence type="ECO:0000313" key="1">
    <source>
        <dbReference type="EMBL" id="KAH3696979.1"/>
    </source>
</evidence>
<reference evidence="1" key="1">
    <citation type="journal article" date="2019" name="bioRxiv">
        <title>The Genome of the Zebra Mussel, Dreissena polymorpha: A Resource for Invasive Species Research.</title>
        <authorList>
            <person name="McCartney M.A."/>
            <person name="Auch B."/>
            <person name="Kono T."/>
            <person name="Mallez S."/>
            <person name="Zhang Y."/>
            <person name="Obille A."/>
            <person name="Becker A."/>
            <person name="Abrahante J.E."/>
            <person name="Garbe J."/>
            <person name="Badalamenti J.P."/>
            <person name="Herman A."/>
            <person name="Mangelson H."/>
            <person name="Liachko I."/>
            <person name="Sullivan S."/>
            <person name="Sone E.D."/>
            <person name="Koren S."/>
            <person name="Silverstein K.A.T."/>
            <person name="Beckman K.B."/>
            <person name="Gohl D.M."/>
        </authorList>
    </citation>
    <scope>NUCLEOTIDE SEQUENCE</scope>
    <source>
        <strain evidence="1">Duluth1</strain>
        <tissue evidence="1">Whole animal</tissue>
    </source>
</reference>
<dbReference type="AlphaFoldDB" id="A0A9D3YEW8"/>
<comment type="caution">
    <text evidence="1">The sequence shown here is derived from an EMBL/GenBank/DDBJ whole genome shotgun (WGS) entry which is preliminary data.</text>
</comment>
<protein>
    <submittedName>
        <fullName evidence="1">Uncharacterized protein</fullName>
    </submittedName>
</protein>
<organism evidence="1 2">
    <name type="scientific">Dreissena polymorpha</name>
    <name type="common">Zebra mussel</name>
    <name type="synonym">Mytilus polymorpha</name>
    <dbReference type="NCBI Taxonomy" id="45954"/>
    <lineage>
        <taxon>Eukaryota</taxon>
        <taxon>Metazoa</taxon>
        <taxon>Spiralia</taxon>
        <taxon>Lophotrochozoa</taxon>
        <taxon>Mollusca</taxon>
        <taxon>Bivalvia</taxon>
        <taxon>Autobranchia</taxon>
        <taxon>Heteroconchia</taxon>
        <taxon>Euheterodonta</taxon>
        <taxon>Imparidentia</taxon>
        <taxon>Neoheterodontei</taxon>
        <taxon>Myida</taxon>
        <taxon>Dreissenoidea</taxon>
        <taxon>Dreissenidae</taxon>
        <taxon>Dreissena</taxon>
    </lineage>
</organism>
<accession>A0A9D3YEW8</accession>
<evidence type="ECO:0000313" key="2">
    <source>
        <dbReference type="Proteomes" id="UP000828390"/>
    </source>
</evidence>
<sequence length="55" mass="5748">MILNDGSANEDSTVLSPALNQACCSSANSSSAKSTVDSQEFSCLQTVHCLPLICR</sequence>
<reference evidence="1" key="2">
    <citation type="submission" date="2020-11" db="EMBL/GenBank/DDBJ databases">
        <authorList>
            <person name="McCartney M.A."/>
            <person name="Auch B."/>
            <person name="Kono T."/>
            <person name="Mallez S."/>
            <person name="Becker A."/>
            <person name="Gohl D.M."/>
            <person name="Silverstein K.A.T."/>
            <person name="Koren S."/>
            <person name="Bechman K.B."/>
            <person name="Herman A."/>
            <person name="Abrahante J.E."/>
            <person name="Garbe J."/>
        </authorList>
    </citation>
    <scope>NUCLEOTIDE SEQUENCE</scope>
    <source>
        <strain evidence="1">Duluth1</strain>
        <tissue evidence="1">Whole animal</tissue>
    </source>
</reference>
<name>A0A9D3YEW8_DREPO</name>